<name>A0ABQ6MTY9_9STRA</name>
<comment type="caution">
    <text evidence="2">The sequence shown here is derived from an EMBL/GenBank/DDBJ whole genome shotgun (WGS) entry which is preliminary data.</text>
</comment>
<evidence type="ECO:0000313" key="2">
    <source>
        <dbReference type="EMBL" id="GMI33148.1"/>
    </source>
</evidence>
<feature type="compositionally biased region" description="Basic and acidic residues" evidence="1">
    <location>
        <begin position="203"/>
        <end position="219"/>
    </location>
</feature>
<reference evidence="2 3" key="1">
    <citation type="journal article" date="2023" name="Commun. Biol.">
        <title>Genome analysis of Parmales, the sister group of diatoms, reveals the evolutionary specialization of diatoms from phago-mixotrophs to photoautotrophs.</title>
        <authorList>
            <person name="Ban H."/>
            <person name="Sato S."/>
            <person name="Yoshikawa S."/>
            <person name="Yamada K."/>
            <person name="Nakamura Y."/>
            <person name="Ichinomiya M."/>
            <person name="Sato N."/>
            <person name="Blanc-Mathieu R."/>
            <person name="Endo H."/>
            <person name="Kuwata A."/>
            <person name="Ogata H."/>
        </authorList>
    </citation>
    <scope>NUCLEOTIDE SEQUENCE [LARGE SCALE GENOMIC DNA]</scope>
</reference>
<accession>A0ABQ6MTY9</accession>
<gene>
    <name evidence="2" type="ORF">TeGR_g1745</name>
</gene>
<feature type="region of interest" description="Disordered" evidence="1">
    <location>
        <begin position="1"/>
        <end position="75"/>
    </location>
</feature>
<feature type="region of interest" description="Disordered" evidence="1">
    <location>
        <begin position="203"/>
        <end position="234"/>
    </location>
</feature>
<feature type="region of interest" description="Disordered" evidence="1">
    <location>
        <begin position="721"/>
        <end position="749"/>
    </location>
</feature>
<evidence type="ECO:0000256" key="1">
    <source>
        <dbReference type="SAM" id="MobiDB-lite"/>
    </source>
</evidence>
<evidence type="ECO:0000313" key="3">
    <source>
        <dbReference type="Proteomes" id="UP001165060"/>
    </source>
</evidence>
<organism evidence="2 3">
    <name type="scientific">Tetraparma gracilis</name>
    <dbReference type="NCBI Taxonomy" id="2962635"/>
    <lineage>
        <taxon>Eukaryota</taxon>
        <taxon>Sar</taxon>
        <taxon>Stramenopiles</taxon>
        <taxon>Ochrophyta</taxon>
        <taxon>Bolidophyceae</taxon>
        <taxon>Parmales</taxon>
        <taxon>Triparmaceae</taxon>
        <taxon>Tetraparma</taxon>
    </lineage>
</organism>
<dbReference type="EMBL" id="BRYB01001762">
    <property type="protein sequence ID" value="GMI33148.1"/>
    <property type="molecule type" value="Genomic_DNA"/>
</dbReference>
<feature type="region of interest" description="Disordered" evidence="1">
    <location>
        <begin position="294"/>
        <end position="327"/>
    </location>
</feature>
<keyword evidence="3" id="KW-1185">Reference proteome</keyword>
<feature type="compositionally biased region" description="Basic and acidic residues" evidence="1">
    <location>
        <begin position="294"/>
        <end position="305"/>
    </location>
</feature>
<feature type="compositionally biased region" description="Pro residues" evidence="1">
    <location>
        <begin position="728"/>
        <end position="738"/>
    </location>
</feature>
<feature type="compositionally biased region" description="Polar residues" evidence="1">
    <location>
        <begin position="61"/>
        <end position="75"/>
    </location>
</feature>
<sequence>MRPHISSGVGHFAAPTEAANKNLPPPKKPQNNSFSMHFKGESTTKGVFQPPPKSPKIEIDFNSSSRPWNKSAPSISEYTNKSMSYSLKKQKSPVRASNPELGFSFGSSTPRTMAITSASHGDVYLPLTAENIIDRTPVNKLLVHKEESTHGAGVPKYMRATEGYMRHQGTELASSGFSDAALAVGGIFRVDFGALQRERARREAEREGAEVVEDVREGRASPAKAPGSPQQQPTAKWSQLTLSLYFFLALDPQVPHAQSFLNFVKVLDWRVNNLISEDEFTEIANEYRMKWRRGEGRSPKRKAEAQKSPPKSKWAVLRDSVGSSPPTAPPKILSLAAVREVLSATRVDTLEVYLALCINERNKRWAMSGRVTPEWLKAVQDAWFTLDKGGFAWCSGEDVLSLAWSVCKLENVPPSTLPAVSAQLLNELAPNATASSERRGILSLGAFKKWCLSKNIGVEEVRSLFAETTQINAAREGGLGADLWTDAVKATVSNGPLALFLLTSCSSVRTHMCEGGRSENLAADILAQYHGGRLGGGGKDTVELCLAEYRKKLEAWRESVWGKAEESKSKGRVEAAVDAAYAELVTPIQPRTDASRHMMTVGTVVDSPQAKTKEGEAGGEAQVKLHPAVSVVTAVGDFGEEKGAYADVDAKEVHEKLMSCEWSTVFVNENSVKARAASPLEGIGGAGGEDEDKAVLERLVDTLLQSNDLSILDELRQLRGGEAGGMESPPPPPPPTEMPSPNTTMRRGSDLGSALRALTPNREKGGTKEEREAGIEEVLKLGMRFAKADGHHDIQESPILKGLTKDVGGSVLKL</sequence>
<proteinExistence type="predicted"/>
<dbReference type="Proteomes" id="UP001165060">
    <property type="component" value="Unassembled WGS sequence"/>
</dbReference>
<protein>
    <submittedName>
        <fullName evidence="2">Uncharacterized protein</fullName>
    </submittedName>
</protein>